<feature type="compositionally biased region" description="Polar residues" evidence="1">
    <location>
        <begin position="130"/>
        <end position="146"/>
    </location>
</feature>
<dbReference type="Proteomes" id="UP000054007">
    <property type="component" value="Unassembled WGS sequence"/>
</dbReference>
<feature type="region of interest" description="Disordered" evidence="1">
    <location>
        <begin position="129"/>
        <end position="157"/>
    </location>
</feature>
<gene>
    <name evidence="2" type="ORF">CYLTODRAFT_447846</name>
</gene>
<protein>
    <submittedName>
        <fullName evidence="2">Uncharacterized protein</fullName>
    </submittedName>
</protein>
<evidence type="ECO:0000313" key="3">
    <source>
        <dbReference type="Proteomes" id="UP000054007"/>
    </source>
</evidence>
<name>A0A0D7AT86_9AGAR</name>
<evidence type="ECO:0000313" key="2">
    <source>
        <dbReference type="EMBL" id="KIY61044.1"/>
    </source>
</evidence>
<evidence type="ECO:0000256" key="1">
    <source>
        <dbReference type="SAM" id="MobiDB-lite"/>
    </source>
</evidence>
<dbReference type="AlphaFoldDB" id="A0A0D7AT86"/>
<organism evidence="2 3">
    <name type="scientific">Cylindrobasidium torrendii FP15055 ss-10</name>
    <dbReference type="NCBI Taxonomy" id="1314674"/>
    <lineage>
        <taxon>Eukaryota</taxon>
        <taxon>Fungi</taxon>
        <taxon>Dikarya</taxon>
        <taxon>Basidiomycota</taxon>
        <taxon>Agaricomycotina</taxon>
        <taxon>Agaricomycetes</taxon>
        <taxon>Agaricomycetidae</taxon>
        <taxon>Agaricales</taxon>
        <taxon>Marasmiineae</taxon>
        <taxon>Physalacriaceae</taxon>
        <taxon>Cylindrobasidium</taxon>
    </lineage>
</organism>
<sequence>MTSLRRHSPYCQFLLRRPDIPPKVEIYVYPSFEEEYACTCDVFNDFHLGAGPGTLDDNANKPSSPSITRIGVDGTAYEDKALKASASFPRGPKALNVSGAHWLGLSRARNILPMGRRASPLPTNMHKETSSFTMAESRKNFPTPQSRARVIQCPKCH</sequence>
<dbReference type="EMBL" id="KN881084">
    <property type="protein sequence ID" value="KIY61044.1"/>
    <property type="molecule type" value="Genomic_DNA"/>
</dbReference>
<accession>A0A0D7AT86</accession>
<keyword evidence="3" id="KW-1185">Reference proteome</keyword>
<reference evidence="2 3" key="1">
    <citation type="journal article" date="2015" name="Fungal Genet. Biol.">
        <title>Evolution of novel wood decay mechanisms in Agaricales revealed by the genome sequences of Fistulina hepatica and Cylindrobasidium torrendii.</title>
        <authorList>
            <person name="Floudas D."/>
            <person name="Held B.W."/>
            <person name="Riley R."/>
            <person name="Nagy L.G."/>
            <person name="Koehler G."/>
            <person name="Ransdell A.S."/>
            <person name="Younus H."/>
            <person name="Chow J."/>
            <person name="Chiniquy J."/>
            <person name="Lipzen A."/>
            <person name="Tritt A."/>
            <person name="Sun H."/>
            <person name="Haridas S."/>
            <person name="LaButti K."/>
            <person name="Ohm R.A."/>
            <person name="Kues U."/>
            <person name="Blanchette R.A."/>
            <person name="Grigoriev I.V."/>
            <person name="Minto R.E."/>
            <person name="Hibbett D.S."/>
        </authorList>
    </citation>
    <scope>NUCLEOTIDE SEQUENCE [LARGE SCALE GENOMIC DNA]</scope>
    <source>
        <strain evidence="2 3">FP15055 ss-10</strain>
    </source>
</reference>
<proteinExistence type="predicted"/>
<feature type="non-terminal residue" evidence="2">
    <location>
        <position position="157"/>
    </location>
</feature>